<protein>
    <submittedName>
        <fullName evidence="2">Uncharacterized protein</fullName>
    </submittedName>
</protein>
<dbReference type="AlphaFoldDB" id="A0A9P5PCJ9"/>
<reference evidence="2" key="1">
    <citation type="submission" date="2020-11" db="EMBL/GenBank/DDBJ databases">
        <authorList>
            <consortium name="DOE Joint Genome Institute"/>
            <person name="Ahrendt S."/>
            <person name="Riley R."/>
            <person name="Andreopoulos W."/>
            <person name="Labutti K."/>
            <person name="Pangilinan J."/>
            <person name="Ruiz-Duenas F.J."/>
            <person name="Barrasa J.M."/>
            <person name="Sanchez-Garcia M."/>
            <person name="Camarero S."/>
            <person name="Miyauchi S."/>
            <person name="Serrano A."/>
            <person name="Linde D."/>
            <person name="Babiker R."/>
            <person name="Drula E."/>
            <person name="Ayuso-Fernandez I."/>
            <person name="Pacheco R."/>
            <person name="Padilla G."/>
            <person name="Ferreira P."/>
            <person name="Barriuso J."/>
            <person name="Kellner H."/>
            <person name="Castanera R."/>
            <person name="Alfaro M."/>
            <person name="Ramirez L."/>
            <person name="Pisabarro A.G."/>
            <person name="Kuo A."/>
            <person name="Tritt A."/>
            <person name="Lipzen A."/>
            <person name="He G."/>
            <person name="Yan M."/>
            <person name="Ng V."/>
            <person name="Cullen D."/>
            <person name="Martin F."/>
            <person name="Rosso M.-N."/>
            <person name="Henrissat B."/>
            <person name="Hibbett D."/>
            <person name="Martinez A.T."/>
            <person name="Grigoriev I.V."/>
        </authorList>
    </citation>
    <scope>NUCLEOTIDE SEQUENCE</scope>
    <source>
        <strain evidence="2">AH 40177</strain>
    </source>
</reference>
<comment type="caution">
    <text evidence="2">The sequence shown here is derived from an EMBL/GenBank/DDBJ whole genome shotgun (WGS) entry which is preliminary data.</text>
</comment>
<organism evidence="2 3">
    <name type="scientific">Rhodocollybia butyracea</name>
    <dbReference type="NCBI Taxonomy" id="206335"/>
    <lineage>
        <taxon>Eukaryota</taxon>
        <taxon>Fungi</taxon>
        <taxon>Dikarya</taxon>
        <taxon>Basidiomycota</taxon>
        <taxon>Agaricomycotina</taxon>
        <taxon>Agaricomycetes</taxon>
        <taxon>Agaricomycetidae</taxon>
        <taxon>Agaricales</taxon>
        <taxon>Marasmiineae</taxon>
        <taxon>Omphalotaceae</taxon>
        <taxon>Rhodocollybia</taxon>
    </lineage>
</organism>
<dbReference type="OrthoDB" id="3007111at2759"/>
<dbReference type="EMBL" id="JADNRY010000154">
    <property type="protein sequence ID" value="KAF9063089.1"/>
    <property type="molecule type" value="Genomic_DNA"/>
</dbReference>
<evidence type="ECO:0000313" key="3">
    <source>
        <dbReference type="Proteomes" id="UP000772434"/>
    </source>
</evidence>
<evidence type="ECO:0000256" key="1">
    <source>
        <dbReference type="SAM" id="SignalP"/>
    </source>
</evidence>
<accession>A0A9P5PCJ9</accession>
<feature type="chain" id="PRO_5040265816" evidence="1">
    <location>
        <begin position="24"/>
        <end position="207"/>
    </location>
</feature>
<proteinExistence type="predicted"/>
<sequence length="207" mass="21820">MISFFGVIVLVAVQINSFCGVTATALVTETLERRDISSFFATQVTLQNAANVFAADSYSGPFPPNVTALEGIAAHIKSCSDAFDAAIIQLASITPATLGGSRLSATDAATLNTTYVPSTQQAILRNLNTLQAGEAFFEGVNNTPLLLIMFCHWVGGLSRENAVFLGLLAQSAPSTDYASFWAGLGTSAASQYQIWLTEDGFNCGGLF</sequence>
<dbReference type="Proteomes" id="UP000772434">
    <property type="component" value="Unassembled WGS sequence"/>
</dbReference>
<feature type="signal peptide" evidence="1">
    <location>
        <begin position="1"/>
        <end position="23"/>
    </location>
</feature>
<name>A0A9P5PCJ9_9AGAR</name>
<keyword evidence="1" id="KW-0732">Signal</keyword>
<keyword evidence="3" id="KW-1185">Reference proteome</keyword>
<evidence type="ECO:0000313" key="2">
    <source>
        <dbReference type="EMBL" id="KAF9063089.1"/>
    </source>
</evidence>
<gene>
    <name evidence="2" type="ORF">BDP27DRAFT_1368289</name>
</gene>